<gene>
    <name evidence="1" type="ORF">RIF25_08785</name>
</gene>
<protein>
    <submittedName>
        <fullName evidence="1">HEPN domain-containing protein</fullName>
    </submittedName>
</protein>
<dbReference type="AlphaFoldDB" id="A0AAE4JX92"/>
<comment type="caution">
    <text evidence="1">The sequence shown here is derived from an EMBL/GenBank/DDBJ whole genome shotgun (WGS) entry which is preliminary data.</text>
</comment>
<dbReference type="Proteomes" id="UP001268256">
    <property type="component" value="Unassembled WGS sequence"/>
</dbReference>
<dbReference type="EMBL" id="JAVMIP010000007">
    <property type="protein sequence ID" value="MDS3860908.1"/>
    <property type="molecule type" value="Genomic_DNA"/>
</dbReference>
<dbReference type="RefSeq" id="WP_322878168.1">
    <property type="nucleotide sequence ID" value="NZ_JAVMIP010000007.1"/>
</dbReference>
<proteinExistence type="predicted"/>
<reference evidence="2" key="1">
    <citation type="submission" date="2023-07" db="EMBL/GenBank/DDBJ databases">
        <authorList>
            <person name="Luz R."/>
            <person name="Cordeiro R."/>
            <person name="Fonseca A."/>
            <person name="Goncalves V."/>
        </authorList>
    </citation>
    <scope>NUCLEOTIDE SEQUENCE [LARGE SCALE GENOMIC DNA]</scope>
    <source>
        <strain evidence="2">BACA0444</strain>
    </source>
</reference>
<organism evidence="1 2">
    <name type="scientific">Pseudocalidococcus azoricus BACA0444</name>
    <dbReference type="NCBI Taxonomy" id="2918990"/>
    <lineage>
        <taxon>Bacteria</taxon>
        <taxon>Bacillati</taxon>
        <taxon>Cyanobacteriota</taxon>
        <taxon>Cyanophyceae</taxon>
        <taxon>Acaryochloridales</taxon>
        <taxon>Thermosynechococcaceae</taxon>
        <taxon>Pseudocalidococcus</taxon>
        <taxon>Pseudocalidococcus azoricus</taxon>
    </lineage>
</organism>
<evidence type="ECO:0000313" key="1">
    <source>
        <dbReference type="EMBL" id="MDS3860908.1"/>
    </source>
</evidence>
<accession>A0AAE4JX92</accession>
<name>A0AAE4JX92_9CYAN</name>
<evidence type="ECO:0000313" key="2">
    <source>
        <dbReference type="Proteomes" id="UP001268256"/>
    </source>
</evidence>
<keyword evidence="2" id="KW-1185">Reference proteome</keyword>
<sequence length="88" mass="10102">MAIKDEICFRKDTSISRQIQTLVRDTFLKEGLPDQEVDDLEKRTKNIYKLRSKLVHDGKLPDQTLSSALKDAKEIVRAVLKAKFNDLA</sequence>